<dbReference type="Proteomes" id="UP000324065">
    <property type="component" value="Unassembled WGS sequence"/>
</dbReference>
<evidence type="ECO:0000256" key="2">
    <source>
        <dbReference type="ARBA" id="ARBA00005019"/>
    </source>
</evidence>
<evidence type="ECO:0000256" key="3">
    <source>
        <dbReference type="ARBA" id="ARBA00009014"/>
    </source>
</evidence>
<protein>
    <recommendedName>
        <fullName evidence="11">Probable nicotinate-nucleotide adenylyltransferase</fullName>
        <ecNumber evidence="11">2.7.7.18</ecNumber>
    </recommendedName>
    <alternativeName>
        <fullName evidence="11">Deamido-NAD(+) diphosphorylase</fullName>
    </alternativeName>
    <alternativeName>
        <fullName evidence="11">Deamido-NAD(+) pyrophosphorylase</fullName>
    </alternativeName>
    <alternativeName>
        <fullName evidence="11">Nicotinate mononucleotide adenylyltransferase</fullName>
        <shortName evidence="11">NaMN adenylyltransferase</shortName>
    </alternativeName>
</protein>
<evidence type="ECO:0000256" key="11">
    <source>
        <dbReference type="HAMAP-Rule" id="MF_00244"/>
    </source>
</evidence>
<sequence>MSCLLSPPPFGDRRRVRIGLLGGSFNPAHAGHRHIGLEALRRLDLDQVWWLVSPGNPLKAGHPMAPLAERMAQANRMARHPRMVPTGIEDRLGTRYTIDTVRALTRRFPRVQFVWLMGADNLAQFHRWRGWTALMEIVPVAVFDRPQYSCVTLWSRTARRYAPCRRPTRSAATLAGTGAPAWVFLPIRRHAASATAIRAGQAGSV</sequence>
<keyword evidence="5 11" id="KW-0808">Transferase</keyword>
<dbReference type="CDD" id="cd02165">
    <property type="entry name" value="NMNAT"/>
    <property type="match status" value="1"/>
</dbReference>
<keyword evidence="14" id="KW-1185">Reference proteome</keyword>
<keyword evidence="9 11" id="KW-0520">NAD</keyword>
<dbReference type="Pfam" id="PF01467">
    <property type="entry name" value="CTP_transf_like"/>
    <property type="match status" value="1"/>
</dbReference>
<dbReference type="NCBIfam" id="NF000843">
    <property type="entry name" value="PRK00071.2-2"/>
    <property type="match status" value="1"/>
</dbReference>
<dbReference type="UniPathway" id="UPA00253">
    <property type="reaction ID" value="UER00332"/>
</dbReference>
<evidence type="ECO:0000313" key="14">
    <source>
        <dbReference type="Proteomes" id="UP000324065"/>
    </source>
</evidence>
<feature type="domain" description="Cytidyltransferase-like" evidence="12">
    <location>
        <begin position="20"/>
        <end position="199"/>
    </location>
</feature>
<gene>
    <name evidence="11" type="primary">nadD</name>
    <name evidence="13" type="ORF">F1188_06960</name>
</gene>
<proteinExistence type="inferred from homology"/>
<evidence type="ECO:0000256" key="10">
    <source>
        <dbReference type="ARBA" id="ARBA00048721"/>
    </source>
</evidence>
<dbReference type="HAMAP" id="MF_00244">
    <property type="entry name" value="NaMN_adenylyltr"/>
    <property type="match status" value="1"/>
</dbReference>
<keyword evidence="8 11" id="KW-0067">ATP-binding</keyword>
<dbReference type="InterPro" id="IPR014729">
    <property type="entry name" value="Rossmann-like_a/b/a_fold"/>
</dbReference>
<evidence type="ECO:0000256" key="1">
    <source>
        <dbReference type="ARBA" id="ARBA00002324"/>
    </source>
</evidence>
<dbReference type="SUPFAM" id="SSF52374">
    <property type="entry name" value="Nucleotidylyl transferase"/>
    <property type="match status" value="1"/>
</dbReference>
<evidence type="ECO:0000256" key="8">
    <source>
        <dbReference type="ARBA" id="ARBA00022840"/>
    </source>
</evidence>
<comment type="function">
    <text evidence="1 11">Catalyzes the reversible adenylation of nicotinate mononucleotide (NaMN) to nicotinic acid adenine dinucleotide (NaAD).</text>
</comment>
<dbReference type="InterPro" id="IPR004821">
    <property type="entry name" value="Cyt_trans-like"/>
</dbReference>
<dbReference type="RefSeq" id="WP_150061684.1">
    <property type="nucleotide sequence ID" value="NZ_JACHII010000007.1"/>
</dbReference>
<comment type="caution">
    <text evidence="13">The sequence shown here is derived from an EMBL/GenBank/DDBJ whole genome shotgun (WGS) entry which is preliminary data.</text>
</comment>
<evidence type="ECO:0000313" key="13">
    <source>
        <dbReference type="EMBL" id="KAA5606162.1"/>
    </source>
</evidence>
<dbReference type="PANTHER" id="PTHR39321:SF3">
    <property type="entry name" value="PHOSPHOPANTETHEINE ADENYLYLTRANSFERASE"/>
    <property type="match status" value="1"/>
</dbReference>
<accession>A0A5M6IDL4</accession>
<evidence type="ECO:0000256" key="9">
    <source>
        <dbReference type="ARBA" id="ARBA00023027"/>
    </source>
</evidence>
<dbReference type="EC" id="2.7.7.18" evidence="11"/>
<name>A0A5M6IDL4_9PROT</name>
<keyword evidence="7 11" id="KW-0547">Nucleotide-binding</keyword>
<evidence type="ECO:0000256" key="4">
    <source>
        <dbReference type="ARBA" id="ARBA00022642"/>
    </source>
</evidence>
<evidence type="ECO:0000256" key="5">
    <source>
        <dbReference type="ARBA" id="ARBA00022679"/>
    </source>
</evidence>
<keyword evidence="4 11" id="KW-0662">Pyridine nucleotide biosynthesis</keyword>
<dbReference type="GO" id="GO:0004515">
    <property type="term" value="F:nicotinate-nucleotide adenylyltransferase activity"/>
    <property type="evidence" value="ECO:0007669"/>
    <property type="project" value="UniProtKB-UniRule"/>
</dbReference>
<evidence type="ECO:0000259" key="12">
    <source>
        <dbReference type="Pfam" id="PF01467"/>
    </source>
</evidence>
<evidence type="ECO:0000256" key="7">
    <source>
        <dbReference type="ARBA" id="ARBA00022741"/>
    </source>
</evidence>
<dbReference type="AlphaFoldDB" id="A0A5M6IDL4"/>
<comment type="similarity">
    <text evidence="3 11">Belongs to the NadD family.</text>
</comment>
<keyword evidence="6 11" id="KW-0548">Nucleotidyltransferase</keyword>
<dbReference type="Gene3D" id="3.40.50.620">
    <property type="entry name" value="HUPs"/>
    <property type="match status" value="1"/>
</dbReference>
<reference evidence="13 14" key="1">
    <citation type="submission" date="2019-09" db="EMBL/GenBank/DDBJ databases">
        <title>Genome sequence of Roseospira marina, one of the more divergent members of the non-sulfur purple photosynthetic bacterial family, the Rhodospirillaceae.</title>
        <authorList>
            <person name="Meyer T."/>
            <person name="Kyndt J."/>
        </authorList>
    </citation>
    <scope>NUCLEOTIDE SEQUENCE [LARGE SCALE GENOMIC DNA]</scope>
    <source>
        <strain evidence="13 14">DSM 15113</strain>
    </source>
</reference>
<dbReference type="OrthoDB" id="5295945at2"/>
<organism evidence="13 14">
    <name type="scientific">Roseospira marina</name>
    <dbReference type="NCBI Taxonomy" id="140057"/>
    <lineage>
        <taxon>Bacteria</taxon>
        <taxon>Pseudomonadati</taxon>
        <taxon>Pseudomonadota</taxon>
        <taxon>Alphaproteobacteria</taxon>
        <taxon>Rhodospirillales</taxon>
        <taxon>Rhodospirillaceae</taxon>
        <taxon>Roseospira</taxon>
    </lineage>
</organism>
<comment type="pathway">
    <text evidence="2 11">Cofactor biosynthesis; NAD(+) biosynthesis; deamido-NAD(+) from nicotinate D-ribonucleotide: step 1/1.</text>
</comment>
<dbReference type="GO" id="GO:0005524">
    <property type="term" value="F:ATP binding"/>
    <property type="evidence" value="ECO:0007669"/>
    <property type="project" value="UniProtKB-KW"/>
</dbReference>
<dbReference type="PANTHER" id="PTHR39321">
    <property type="entry name" value="NICOTINATE-NUCLEOTIDE ADENYLYLTRANSFERASE-RELATED"/>
    <property type="match status" value="1"/>
</dbReference>
<dbReference type="EMBL" id="VWPJ01000005">
    <property type="protein sequence ID" value="KAA5606162.1"/>
    <property type="molecule type" value="Genomic_DNA"/>
</dbReference>
<evidence type="ECO:0000256" key="6">
    <source>
        <dbReference type="ARBA" id="ARBA00022695"/>
    </source>
</evidence>
<dbReference type="GO" id="GO:0009435">
    <property type="term" value="P:NAD+ biosynthetic process"/>
    <property type="evidence" value="ECO:0007669"/>
    <property type="project" value="UniProtKB-UniRule"/>
</dbReference>
<comment type="catalytic activity">
    <reaction evidence="10 11">
        <text>nicotinate beta-D-ribonucleotide + ATP + H(+) = deamido-NAD(+) + diphosphate</text>
        <dbReference type="Rhea" id="RHEA:22860"/>
        <dbReference type="ChEBI" id="CHEBI:15378"/>
        <dbReference type="ChEBI" id="CHEBI:30616"/>
        <dbReference type="ChEBI" id="CHEBI:33019"/>
        <dbReference type="ChEBI" id="CHEBI:57502"/>
        <dbReference type="ChEBI" id="CHEBI:58437"/>
        <dbReference type="EC" id="2.7.7.18"/>
    </reaction>
</comment>
<dbReference type="InterPro" id="IPR005248">
    <property type="entry name" value="NadD/NMNAT"/>
</dbReference>